<evidence type="ECO:0000256" key="1">
    <source>
        <dbReference type="SAM" id="SignalP"/>
    </source>
</evidence>
<organism evidence="2 3">
    <name type="scientific">Ralstonia pickettii</name>
    <name type="common">Burkholderia pickettii</name>
    <dbReference type="NCBI Taxonomy" id="329"/>
    <lineage>
        <taxon>Bacteria</taxon>
        <taxon>Pseudomonadati</taxon>
        <taxon>Pseudomonadota</taxon>
        <taxon>Betaproteobacteria</taxon>
        <taxon>Burkholderiales</taxon>
        <taxon>Burkholderiaceae</taxon>
        <taxon>Ralstonia</taxon>
    </lineage>
</organism>
<evidence type="ECO:0008006" key="4">
    <source>
        <dbReference type="Google" id="ProtNLM"/>
    </source>
</evidence>
<dbReference type="Proteomes" id="UP001199322">
    <property type="component" value="Unassembled WGS sequence"/>
</dbReference>
<gene>
    <name evidence="2" type="ORF">DEE74_17445</name>
</gene>
<comment type="caution">
    <text evidence="2">The sequence shown here is derived from an EMBL/GenBank/DDBJ whole genome shotgun (WGS) entry which is preliminary data.</text>
</comment>
<dbReference type="AlphaFoldDB" id="A0A9Q3QMP2"/>
<name>A0A9Q3QMP2_RALPI</name>
<reference evidence="2" key="1">
    <citation type="submission" date="2018-06" db="EMBL/GenBank/DDBJ databases">
        <authorList>
            <person name="O'Rourke A."/>
        </authorList>
    </citation>
    <scope>NUCLEOTIDE SEQUENCE</scope>
    <source>
        <strain evidence="2">132550021-3</strain>
    </source>
</reference>
<feature type="chain" id="PRO_5044465572" description="Virulence factor" evidence="1">
    <location>
        <begin position="22"/>
        <end position="531"/>
    </location>
</feature>
<evidence type="ECO:0000313" key="3">
    <source>
        <dbReference type="Proteomes" id="UP001199322"/>
    </source>
</evidence>
<evidence type="ECO:0000313" key="2">
    <source>
        <dbReference type="EMBL" id="MBX3891651.1"/>
    </source>
</evidence>
<sequence>MPNLSCLSPCRRALKATRVLAAACLLLTVSYSGVSMSANDSYSRKPVAWPRMQAAAQADPKAPAAVLLGVQWINPLMWRDYPTQWNLLWAQGLAQPNANDRDAARFKLGDAVGELTLGLERKNRLDDYPQIKRDRFWGAYSKLLSVPLSTFSYRYFNSGFYSMEQGTDRPDFMDAIVFAGMPREWIGTPTYLKNYALGDDWSVDELLKEQAAMGMPAPSYLAYDAAHAEQRMQDYWVKLHKDPKTGETVRGLRTREPMIVGESILSLQGARRLMFDKVADAAFAKSMKYNPSGKLPQVVLKAGDETVGFYDLQEALKFLADNPNKLVWVWNMDAPNYPMGEQTNENTALLILGHPSANWGYAPLASIYTPQHHEGGIGAKAANPGGAWTPLMKTLREQASQDHPVERVYHDVHKHTANINALMGPLHAAVHQQWPDLDQVGNFYSVSQVMEGPARAASFAVNAAFAAAYANQSGKSAVVTSVADAKDSWAVLIGPPPGWQPTPPITQWDRARGEGRAYWPWFGKQTGDRKS</sequence>
<dbReference type="EMBL" id="QGBI01000016">
    <property type="protein sequence ID" value="MBX3891651.1"/>
    <property type="molecule type" value="Genomic_DNA"/>
</dbReference>
<protein>
    <recommendedName>
        <fullName evidence="4">Virulence factor</fullName>
    </recommendedName>
</protein>
<accession>A0A9Q3QMP2</accession>
<dbReference type="RefSeq" id="WP_116576541.1">
    <property type="nucleotide sequence ID" value="NZ_JACBXL010000013.1"/>
</dbReference>
<feature type="signal peptide" evidence="1">
    <location>
        <begin position="1"/>
        <end position="21"/>
    </location>
</feature>
<keyword evidence="1" id="KW-0732">Signal</keyword>
<proteinExistence type="predicted"/>